<feature type="region of interest" description="Disordered" evidence="1">
    <location>
        <begin position="1"/>
        <end position="23"/>
    </location>
</feature>
<keyword evidence="2" id="KW-1133">Transmembrane helix</keyword>
<dbReference type="EMBL" id="CM004482">
    <property type="protein sequence ID" value="OCT63009.1"/>
    <property type="molecule type" value="Genomic_DNA"/>
</dbReference>
<proteinExistence type="predicted"/>
<dbReference type="AlphaFoldDB" id="A0A974BY76"/>
<feature type="transmembrane region" description="Helical" evidence="2">
    <location>
        <begin position="80"/>
        <end position="98"/>
    </location>
</feature>
<organism evidence="3 4">
    <name type="scientific">Xenopus laevis</name>
    <name type="common">African clawed frog</name>
    <dbReference type="NCBI Taxonomy" id="8355"/>
    <lineage>
        <taxon>Eukaryota</taxon>
        <taxon>Metazoa</taxon>
        <taxon>Chordata</taxon>
        <taxon>Craniata</taxon>
        <taxon>Vertebrata</taxon>
        <taxon>Euteleostomi</taxon>
        <taxon>Amphibia</taxon>
        <taxon>Batrachia</taxon>
        <taxon>Anura</taxon>
        <taxon>Pipoidea</taxon>
        <taxon>Pipidae</taxon>
        <taxon>Xenopodinae</taxon>
        <taxon>Xenopus</taxon>
        <taxon>Xenopus</taxon>
    </lineage>
</organism>
<keyword evidence="2" id="KW-0812">Transmembrane</keyword>
<reference evidence="4" key="1">
    <citation type="journal article" date="2016" name="Nature">
        <title>Genome evolution in the allotetraploid frog Xenopus laevis.</title>
        <authorList>
            <person name="Session A.M."/>
            <person name="Uno Y."/>
            <person name="Kwon T."/>
            <person name="Chapman J.A."/>
            <person name="Toyoda A."/>
            <person name="Takahashi S."/>
            <person name="Fukui A."/>
            <person name="Hikosaka A."/>
            <person name="Suzuki A."/>
            <person name="Kondo M."/>
            <person name="van Heeringen S.J."/>
            <person name="Quigley I."/>
            <person name="Heinz S."/>
            <person name="Ogino H."/>
            <person name="Ochi H."/>
            <person name="Hellsten U."/>
            <person name="Lyons J.B."/>
            <person name="Simakov O."/>
            <person name="Putnam N."/>
            <person name="Stites J."/>
            <person name="Kuroki Y."/>
            <person name="Tanaka T."/>
            <person name="Michiue T."/>
            <person name="Watanabe M."/>
            <person name="Bogdanovic O."/>
            <person name="Lister R."/>
            <person name="Georgiou G."/>
            <person name="Paranjpe S.S."/>
            <person name="van Kruijsbergen I."/>
            <person name="Shu S."/>
            <person name="Carlson J."/>
            <person name="Kinoshita T."/>
            <person name="Ohta Y."/>
            <person name="Mawaribuchi S."/>
            <person name="Jenkins J."/>
            <person name="Grimwood J."/>
            <person name="Schmutz J."/>
            <person name="Mitros T."/>
            <person name="Mozaffari S.V."/>
            <person name="Suzuki Y."/>
            <person name="Haramoto Y."/>
            <person name="Yamamoto T.S."/>
            <person name="Takagi C."/>
            <person name="Heald R."/>
            <person name="Miller K."/>
            <person name="Haudenschild C."/>
            <person name="Kitzman J."/>
            <person name="Nakayama T."/>
            <person name="Izutsu Y."/>
            <person name="Robert J."/>
            <person name="Fortriede J."/>
            <person name="Burns K."/>
            <person name="Lotay V."/>
            <person name="Karimi K."/>
            <person name="Yasuoka Y."/>
            <person name="Dichmann D.S."/>
            <person name="Flajnik M.F."/>
            <person name="Houston D.W."/>
            <person name="Shendure J."/>
            <person name="DuPasquier L."/>
            <person name="Vize P.D."/>
            <person name="Zorn A.M."/>
            <person name="Ito M."/>
            <person name="Marcotte E.M."/>
            <person name="Wallingford J.B."/>
            <person name="Ito Y."/>
            <person name="Asashima M."/>
            <person name="Ueno N."/>
            <person name="Matsuda Y."/>
            <person name="Veenstra G.J."/>
            <person name="Fujiyama A."/>
            <person name="Harland R.M."/>
            <person name="Taira M."/>
            <person name="Rokhsar D.S."/>
        </authorList>
    </citation>
    <scope>NUCLEOTIDE SEQUENCE [LARGE SCALE GENOMIC DNA]</scope>
    <source>
        <strain evidence="4">J</strain>
    </source>
</reference>
<dbReference type="Proteomes" id="UP000694892">
    <property type="component" value="Chromosome 9_10L"/>
</dbReference>
<feature type="compositionally biased region" description="Basic and acidic residues" evidence="1">
    <location>
        <begin position="1"/>
        <end position="16"/>
    </location>
</feature>
<sequence>MHECRVGRDTGKKHAGPETPTDPGLLLMVTVGFDCNCRLHLMSSGFILCLSDPIPIRKKTDPRTAGGGGRVPTKNTFQYTFMKNVLFQILVVSIYIAVS</sequence>
<gene>
    <name evidence="3" type="ORF">XELAEV_18044103mg</name>
</gene>
<protein>
    <submittedName>
        <fullName evidence="3">Uncharacterized protein</fullName>
    </submittedName>
</protein>
<keyword evidence="2" id="KW-0472">Membrane</keyword>
<evidence type="ECO:0000313" key="3">
    <source>
        <dbReference type="EMBL" id="OCT63009.1"/>
    </source>
</evidence>
<evidence type="ECO:0000256" key="2">
    <source>
        <dbReference type="SAM" id="Phobius"/>
    </source>
</evidence>
<name>A0A974BY76_XENLA</name>
<evidence type="ECO:0000256" key="1">
    <source>
        <dbReference type="SAM" id="MobiDB-lite"/>
    </source>
</evidence>
<accession>A0A974BY76</accession>
<evidence type="ECO:0000313" key="4">
    <source>
        <dbReference type="Proteomes" id="UP000694892"/>
    </source>
</evidence>